<accession>W4H5C2</accession>
<gene>
    <name evidence="1" type="ORF">H257_01658</name>
</gene>
<dbReference type="AlphaFoldDB" id="W4H5C2"/>
<dbReference type="EMBL" id="KI913116">
    <property type="protein sequence ID" value="ETV86469.1"/>
    <property type="molecule type" value="Genomic_DNA"/>
</dbReference>
<proteinExistence type="predicted"/>
<dbReference type="OrthoDB" id="105783at2759"/>
<reference evidence="1" key="1">
    <citation type="submission" date="2013-12" db="EMBL/GenBank/DDBJ databases">
        <title>The Genome Sequence of Aphanomyces astaci APO3.</title>
        <authorList>
            <consortium name="The Broad Institute Genomics Platform"/>
            <person name="Russ C."/>
            <person name="Tyler B."/>
            <person name="van West P."/>
            <person name="Dieguez-Uribeondo J."/>
            <person name="Young S.K."/>
            <person name="Zeng Q."/>
            <person name="Gargeya S."/>
            <person name="Fitzgerald M."/>
            <person name="Abouelleil A."/>
            <person name="Alvarado L."/>
            <person name="Chapman S.B."/>
            <person name="Gainer-Dewar J."/>
            <person name="Goldberg J."/>
            <person name="Griggs A."/>
            <person name="Gujja S."/>
            <person name="Hansen M."/>
            <person name="Howarth C."/>
            <person name="Imamovic A."/>
            <person name="Ireland A."/>
            <person name="Larimer J."/>
            <person name="McCowan C."/>
            <person name="Murphy C."/>
            <person name="Pearson M."/>
            <person name="Poon T.W."/>
            <person name="Priest M."/>
            <person name="Roberts A."/>
            <person name="Saif S."/>
            <person name="Shea T."/>
            <person name="Sykes S."/>
            <person name="Wortman J."/>
            <person name="Nusbaum C."/>
            <person name="Birren B."/>
        </authorList>
    </citation>
    <scope>NUCLEOTIDE SEQUENCE [LARGE SCALE GENOMIC DNA]</scope>
    <source>
        <strain evidence="1">APO3</strain>
    </source>
</reference>
<name>W4H5C2_APHAT</name>
<evidence type="ECO:0000313" key="1">
    <source>
        <dbReference type="EMBL" id="ETV86469.1"/>
    </source>
</evidence>
<dbReference type="VEuPathDB" id="FungiDB:H257_01658"/>
<dbReference type="GeneID" id="20803654"/>
<dbReference type="RefSeq" id="XP_009823268.1">
    <property type="nucleotide sequence ID" value="XM_009824966.1"/>
</dbReference>
<protein>
    <submittedName>
        <fullName evidence="1">Uncharacterized protein</fullName>
    </submittedName>
</protein>
<sequence length="721" mass="80377">MQTRPRAMARSLVAQFALNRQSLRASSTKPWYRDEISSILSPADGESVASVEELRQLMAVPRGRGVVASEIQAQGRSPSVGGYETLSQKKKQDRIWTQLQRVLTNVEQDALPTAVADAYTVAFQALSRANMPYESMEALLRHMQSQQIPVSIQIHISMLAQAKGSALVQVLRKVKASRAAASLLGDACRQPPLLPTDIQSLHYHAYDAIIRTIHSRYMESTTSVFALANYQDLYAAMVEALPPLDIKLLERTISAERMDKLAVASVRAPAMCGLGDVVLDRLDTLQEEYAGRSADVPLQVFEAAIEAFSALVHGLIHVPESTLAVVRETSSVLSSPRLKALRRLERSVGVPLNNLMQKIEKDADKNESDVAKDAATFDMYKASVFLRFISKRMAGARTTQSHAVVAHEAMVAADGLMQDIEDAYVASRRRGSTSTTTSSSTSSLLVPLHVAKLKQYFVAASRLDRRVPVSGPFQDELVYRVFQLVDVLATCSSADDHVLEGLHYAFRTLVVLFRVSEATMVLDLKETLFPNEPRRVDEYDDLIMAVVSNDRTRFDQPLQLLQRMHNQGVTPTPLTMHRLVLFQLNLLNNATPSTRKQLMADVKYNHMRRRLPEWNVDVPTPEFHPLQFYKAKAPDSASVGDIVSFVVDWHNMTGVVPFGKTLKLLVEHCRRHQQDKTDVHELHRLLQWAHSLPLDPATQVYLEHVTASVVPAVADDATKEL</sequence>
<organism evidence="1">
    <name type="scientific">Aphanomyces astaci</name>
    <name type="common">Crayfish plague agent</name>
    <dbReference type="NCBI Taxonomy" id="112090"/>
    <lineage>
        <taxon>Eukaryota</taxon>
        <taxon>Sar</taxon>
        <taxon>Stramenopiles</taxon>
        <taxon>Oomycota</taxon>
        <taxon>Saprolegniomycetes</taxon>
        <taxon>Saprolegniales</taxon>
        <taxon>Verrucalvaceae</taxon>
        <taxon>Aphanomyces</taxon>
    </lineage>
</organism>